<dbReference type="EMBL" id="JANPWB010000005">
    <property type="protein sequence ID" value="KAJ1186064.1"/>
    <property type="molecule type" value="Genomic_DNA"/>
</dbReference>
<comment type="caution">
    <text evidence="2">The sequence shown here is derived from an EMBL/GenBank/DDBJ whole genome shotgun (WGS) entry which is preliminary data.</text>
</comment>
<feature type="compositionally biased region" description="Basic residues" evidence="1">
    <location>
        <begin position="49"/>
        <end position="67"/>
    </location>
</feature>
<accession>A0AAV7UAF2</accession>
<feature type="region of interest" description="Disordered" evidence="1">
    <location>
        <begin position="28"/>
        <end position="75"/>
    </location>
</feature>
<dbReference type="Proteomes" id="UP001066276">
    <property type="component" value="Chromosome 3_1"/>
</dbReference>
<reference evidence="2" key="1">
    <citation type="journal article" date="2022" name="bioRxiv">
        <title>Sequencing and chromosome-scale assembly of the giantPleurodeles waltlgenome.</title>
        <authorList>
            <person name="Brown T."/>
            <person name="Elewa A."/>
            <person name="Iarovenko S."/>
            <person name="Subramanian E."/>
            <person name="Araus A.J."/>
            <person name="Petzold A."/>
            <person name="Susuki M."/>
            <person name="Suzuki K.-i.T."/>
            <person name="Hayashi T."/>
            <person name="Toyoda A."/>
            <person name="Oliveira C."/>
            <person name="Osipova E."/>
            <person name="Leigh N.D."/>
            <person name="Simon A."/>
            <person name="Yun M.H."/>
        </authorList>
    </citation>
    <scope>NUCLEOTIDE SEQUENCE</scope>
    <source>
        <strain evidence="2">20211129_DDA</strain>
        <tissue evidence="2">Liver</tissue>
    </source>
</reference>
<gene>
    <name evidence="2" type="ORF">NDU88_002849</name>
</gene>
<name>A0AAV7UAF2_PLEWA</name>
<evidence type="ECO:0000313" key="3">
    <source>
        <dbReference type="Proteomes" id="UP001066276"/>
    </source>
</evidence>
<dbReference type="AlphaFoldDB" id="A0AAV7UAF2"/>
<evidence type="ECO:0000256" key="1">
    <source>
        <dbReference type="SAM" id="MobiDB-lite"/>
    </source>
</evidence>
<evidence type="ECO:0000313" key="2">
    <source>
        <dbReference type="EMBL" id="KAJ1186064.1"/>
    </source>
</evidence>
<sequence>MCCPLGHIQADGSQLRESGDRLYEVSMCKSAKPGESTDLTGDSGVRLRQASRRKALNRHEKRTRRRGTLLSGSAP</sequence>
<proteinExistence type="predicted"/>
<keyword evidence="3" id="KW-1185">Reference proteome</keyword>
<organism evidence="2 3">
    <name type="scientific">Pleurodeles waltl</name>
    <name type="common">Iberian ribbed newt</name>
    <dbReference type="NCBI Taxonomy" id="8319"/>
    <lineage>
        <taxon>Eukaryota</taxon>
        <taxon>Metazoa</taxon>
        <taxon>Chordata</taxon>
        <taxon>Craniata</taxon>
        <taxon>Vertebrata</taxon>
        <taxon>Euteleostomi</taxon>
        <taxon>Amphibia</taxon>
        <taxon>Batrachia</taxon>
        <taxon>Caudata</taxon>
        <taxon>Salamandroidea</taxon>
        <taxon>Salamandridae</taxon>
        <taxon>Pleurodelinae</taxon>
        <taxon>Pleurodeles</taxon>
    </lineage>
</organism>
<protein>
    <submittedName>
        <fullName evidence="2">Uncharacterized protein</fullName>
    </submittedName>
</protein>